<feature type="region of interest" description="Disordered" evidence="1">
    <location>
        <begin position="1"/>
        <end position="54"/>
    </location>
</feature>
<evidence type="ECO:0000313" key="2">
    <source>
        <dbReference type="EMBL" id="ETJ32559.1"/>
    </source>
</evidence>
<proteinExistence type="predicted"/>
<dbReference type="AlphaFoldDB" id="W1XUK2"/>
<protein>
    <submittedName>
        <fullName evidence="2">Uncharacterized protein</fullName>
    </submittedName>
</protein>
<comment type="caution">
    <text evidence="2">The sequence shown here is derived from an EMBL/GenBank/DDBJ whole genome shotgun (WGS) entry which is preliminary data.</text>
</comment>
<feature type="non-terminal residue" evidence="2">
    <location>
        <position position="1"/>
    </location>
</feature>
<accession>W1XUK2</accession>
<sequence>SNGRRRQLAPGRGGVKPVGARVPPSPCARGHERRPTSEPLHGPGLHRQAREQGVTKAGALSLRIDNTLDYVDSQSTEIISQQ</sequence>
<reference evidence="2" key="1">
    <citation type="submission" date="2013-12" db="EMBL/GenBank/DDBJ databases">
        <title>A Varibaculum cambriense genome reconstructed from a premature infant gut community with otherwise low bacterial novelty that shifts toward anaerobic metabolism during the third week of life.</title>
        <authorList>
            <person name="Brown C.T."/>
            <person name="Sharon I."/>
            <person name="Thomas B.C."/>
            <person name="Castelle C.J."/>
            <person name="Morowitz M.J."/>
            <person name="Banfield J.F."/>
        </authorList>
    </citation>
    <scope>NUCLEOTIDE SEQUENCE</scope>
</reference>
<name>W1XUK2_9ZZZZ</name>
<evidence type="ECO:0000256" key="1">
    <source>
        <dbReference type="SAM" id="MobiDB-lite"/>
    </source>
</evidence>
<gene>
    <name evidence="2" type="ORF">Q604_UNBC12987G0001</name>
</gene>
<organism evidence="2">
    <name type="scientific">human gut metagenome</name>
    <dbReference type="NCBI Taxonomy" id="408170"/>
    <lineage>
        <taxon>unclassified sequences</taxon>
        <taxon>metagenomes</taxon>
        <taxon>organismal metagenomes</taxon>
    </lineage>
</organism>
<dbReference type="EMBL" id="AZMM01012987">
    <property type="protein sequence ID" value="ETJ32559.1"/>
    <property type="molecule type" value="Genomic_DNA"/>
</dbReference>
<feature type="non-terminal residue" evidence="2">
    <location>
        <position position="82"/>
    </location>
</feature>